<gene>
    <name evidence="8 9" type="primary">glyS</name>
    <name evidence="9" type="ORF">GCM10011482_01180</name>
</gene>
<keyword evidence="4 8" id="KW-0067">ATP-binding</keyword>
<comment type="caution">
    <text evidence="9">The sequence shown here is derived from an EMBL/GenBank/DDBJ whole genome shotgun (WGS) entry which is preliminary data.</text>
</comment>
<reference evidence="9" key="1">
    <citation type="journal article" date="2014" name="Int. J. Syst. Evol. Microbiol.">
        <title>Complete genome sequence of Corynebacterium casei LMG S-19264T (=DSM 44701T), isolated from a smear-ripened cheese.</title>
        <authorList>
            <consortium name="US DOE Joint Genome Institute (JGI-PGF)"/>
            <person name="Walter F."/>
            <person name="Albersmeier A."/>
            <person name="Kalinowski J."/>
            <person name="Ruckert C."/>
        </authorList>
    </citation>
    <scope>NUCLEOTIDE SEQUENCE</scope>
    <source>
        <strain evidence="9">CCM 8433</strain>
    </source>
</reference>
<keyword evidence="6 8" id="KW-0030">Aminoacyl-tRNA synthetase</keyword>
<dbReference type="PANTHER" id="PTHR30075">
    <property type="entry name" value="GLYCYL-TRNA SYNTHETASE"/>
    <property type="match status" value="1"/>
</dbReference>
<comment type="catalytic activity">
    <reaction evidence="7 8">
        <text>tRNA(Gly) + glycine + ATP = glycyl-tRNA(Gly) + AMP + diphosphate</text>
        <dbReference type="Rhea" id="RHEA:16013"/>
        <dbReference type="Rhea" id="RHEA-COMP:9664"/>
        <dbReference type="Rhea" id="RHEA-COMP:9683"/>
        <dbReference type="ChEBI" id="CHEBI:30616"/>
        <dbReference type="ChEBI" id="CHEBI:33019"/>
        <dbReference type="ChEBI" id="CHEBI:57305"/>
        <dbReference type="ChEBI" id="CHEBI:78442"/>
        <dbReference type="ChEBI" id="CHEBI:78522"/>
        <dbReference type="ChEBI" id="CHEBI:456215"/>
        <dbReference type="EC" id="6.1.1.14"/>
    </reaction>
</comment>
<evidence type="ECO:0000256" key="5">
    <source>
        <dbReference type="ARBA" id="ARBA00022917"/>
    </source>
</evidence>
<accession>A0A917JD45</accession>
<dbReference type="GO" id="GO:0006426">
    <property type="term" value="P:glycyl-tRNA aminoacylation"/>
    <property type="evidence" value="ECO:0007669"/>
    <property type="project" value="UniProtKB-UniRule"/>
</dbReference>
<dbReference type="EMBL" id="BMDT01000001">
    <property type="protein sequence ID" value="GGI64464.1"/>
    <property type="molecule type" value="Genomic_DNA"/>
</dbReference>
<dbReference type="Pfam" id="PF02092">
    <property type="entry name" value="tRNA_synt_2f"/>
    <property type="match status" value="1"/>
</dbReference>
<reference evidence="9" key="2">
    <citation type="submission" date="2020-09" db="EMBL/GenBank/DDBJ databases">
        <authorList>
            <person name="Sun Q."/>
            <person name="Sedlacek I."/>
        </authorList>
    </citation>
    <scope>NUCLEOTIDE SEQUENCE</scope>
    <source>
        <strain evidence="9">CCM 8433</strain>
    </source>
</reference>
<keyword evidence="3 8" id="KW-0547">Nucleotide-binding</keyword>
<dbReference type="EC" id="6.1.1.14" evidence="8"/>
<dbReference type="PANTHER" id="PTHR30075:SF2">
    <property type="entry name" value="GLYCINE--TRNA LIGASE, CHLOROPLASTIC_MITOCHONDRIAL 2"/>
    <property type="match status" value="1"/>
</dbReference>
<keyword evidence="5 8" id="KW-0648">Protein biosynthesis</keyword>
<dbReference type="PROSITE" id="PS50861">
    <property type="entry name" value="AA_TRNA_LIGASE_II_GLYAB"/>
    <property type="match status" value="1"/>
</dbReference>
<dbReference type="GO" id="GO:0005829">
    <property type="term" value="C:cytosol"/>
    <property type="evidence" value="ECO:0007669"/>
    <property type="project" value="TreeGrafter"/>
</dbReference>
<evidence type="ECO:0000256" key="1">
    <source>
        <dbReference type="ARBA" id="ARBA00008226"/>
    </source>
</evidence>
<evidence type="ECO:0000256" key="4">
    <source>
        <dbReference type="ARBA" id="ARBA00022840"/>
    </source>
</evidence>
<comment type="subcellular location">
    <subcellularLocation>
        <location evidence="8">Cytoplasm</location>
    </subcellularLocation>
</comment>
<evidence type="ECO:0000256" key="2">
    <source>
        <dbReference type="ARBA" id="ARBA00022598"/>
    </source>
</evidence>
<dbReference type="RefSeq" id="WP_188366324.1">
    <property type="nucleotide sequence ID" value="NZ_BMDT01000001.1"/>
</dbReference>
<dbReference type="PRINTS" id="PR01045">
    <property type="entry name" value="TRNASYNTHGB"/>
</dbReference>
<comment type="subunit">
    <text evidence="8">Tetramer of two alpha and two beta subunits.</text>
</comment>
<name>A0A917JD45_9ENTE</name>
<keyword evidence="10" id="KW-1185">Reference proteome</keyword>
<evidence type="ECO:0000313" key="9">
    <source>
        <dbReference type="EMBL" id="GGI64464.1"/>
    </source>
</evidence>
<proteinExistence type="inferred from homology"/>
<dbReference type="InterPro" id="IPR015944">
    <property type="entry name" value="Gly-tRNA-synth_bsu"/>
</dbReference>
<dbReference type="GO" id="GO:0005524">
    <property type="term" value="F:ATP binding"/>
    <property type="evidence" value="ECO:0007669"/>
    <property type="project" value="UniProtKB-UniRule"/>
</dbReference>
<evidence type="ECO:0000256" key="6">
    <source>
        <dbReference type="ARBA" id="ARBA00023146"/>
    </source>
</evidence>
<dbReference type="HAMAP" id="MF_00255">
    <property type="entry name" value="Gly_tRNA_synth_beta"/>
    <property type="match status" value="1"/>
</dbReference>
<dbReference type="NCBIfam" id="TIGR00211">
    <property type="entry name" value="glyS"/>
    <property type="match status" value="1"/>
</dbReference>
<keyword evidence="2 8" id="KW-0436">Ligase</keyword>
<sequence>MGKNLLFEIGLEEVPAHIVVPSMNQLKEKTAAFLKENVLNYDQIEAYSTPRRLAVYVTNVDERQADQEEIAKGPAKKIALDAEGNWSKAAQGFVRGQGLTTDDIFFQEIKGVEYVHVKKQTVGKDAFEVLTGLKDVITSLTFPVTMHWGKYDTEYIRPIHWIVALFGDEVIPFEFLDVQTGRTSRGHRFLGHEVTFTTADDYLEKLAEVYVIADSKRREEMIVDQIQHLATKNDWSMSLDANLLEEVNNLLEYPTAFVGNYDEKYLTVPEEVLVTSMKEHQRYFDVRDANGQLLPHFISVRNGDSNHIENVIKGNEKVLVARLEDAEFFYQEDKKLTIADCVDKLKQVTFHKKIGSLYEKMQRVGAIAQIIGRTVGLTAEELADLTRASQIYKFDLVTNMVGEFPELQGIMGEKYALLQGEKATVAKAIKEHYMPVSSEGELPESNIGTVLAIADKLDSVLTFFSVGMVPSGSNDPYALRRQTYGIVRMIADKNWFFPFLSLQTEIAAEINQNENYGIQLAVEHEAISDFIKARLKQYFATKAMRHDVIEAVIEADQQDLSQIFHAATILKNHLKDPEFKVSIEALTRVIHLAEKATGENTVIDETLFENDAERALYEAAAAVEADFLENTMGDNYQALVNLRPLIEAYFDQTMVMVDDQNVRNNRLNQLKQISRMALMIASLDHLVTK</sequence>
<dbReference type="InterPro" id="IPR006194">
    <property type="entry name" value="Gly-tRNA-synth_heterodimer"/>
</dbReference>
<organism evidence="9 10">
    <name type="scientific">Enterococcus alcedinis</name>
    <dbReference type="NCBI Taxonomy" id="1274384"/>
    <lineage>
        <taxon>Bacteria</taxon>
        <taxon>Bacillati</taxon>
        <taxon>Bacillota</taxon>
        <taxon>Bacilli</taxon>
        <taxon>Lactobacillales</taxon>
        <taxon>Enterococcaceae</taxon>
        <taxon>Enterococcus</taxon>
    </lineage>
</organism>
<evidence type="ECO:0000256" key="3">
    <source>
        <dbReference type="ARBA" id="ARBA00022741"/>
    </source>
</evidence>
<keyword evidence="8" id="KW-0963">Cytoplasm</keyword>
<dbReference type="SUPFAM" id="SSF109604">
    <property type="entry name" value="HD-domain/PDEase-like"/>
    <property type="match status" value="1"/>
</dbReference>
<protein>
    <recommendedName>
        <fullName evidence="8">Glycine--tRNA ligase beta subunit</fullName>
        <ecNumber evidence="8">6.1.1.14</ecNumber>
    </recommendedName>
    <alternativeName>
        <fullName evidence="8">Glycyl-tRNA synthetase beta subunit</fullName>
        <shortName evidence="8">GlyRS</shortName>
    </alternativeName>
</protein>
<evidence type="ECO:0000313" key="10">
    <source>
        <dbReference type="Proteomes" id="UP000622610"/>
    </source>
</evidence>
<comment type="similarity">
    <text evidence="1 8">Belongs to the class-II aminoacyl-tRNA synthetase family.</text>
</comment>
<dbReference type="GO" id="GO:0004820">
    <property type="term" value="F:glycine-tRNA ligase activity"/>
    <property type="evidence" value="ECO:0007669"/>
    <property type="project" value="UniProtKB-UniRule"/>
</dbReference>
<evidence type="ECO:0000256" key="8">
    <source>
        <dbReference type="HAMAP-Rule" id="MF_00255"/>
    </source>
</evidence>
<evidence type="ECO:0000256" key="7">
    <source>
        <dbReference type="ARBA" id="ARBA00047937"/>
    </source>
</evidence>
<dbReference type="Proteomes" id="UP000622610">
    <property type="component" value="Unassembled WGS sequence"/>
</dbReference>
<dbReference type="AlphaFoldDB" id="A0A917JD45"/>